<feature type="compositionally biased region" description="Gly residues" evidence="1">
    <location>
        <begin position="173"/>
        <end position="186"/>
    </location>
</feature>
<evidence type="ECO:0000256" key="1">
    <source>
        <dbReference type="SAM" id="MobiDB-lite"/>
    </source>
</evidence>
<accession>A0A9R1X2P1</accession>
<dbReference type="Proteomes" id="UP000235145">
    <property type="component" value="Unassembled WGS sequence"/>
</dbReference>
<evidence type="ECO:0000313" key="2">
    <source>
        <dbReference type="EMBL" id="KAJ0198385.1"/>
    </source>
</evidence>
<organism evidence="2 3">
    <name type="scientific">Lactuca sativa</name>
    <name type="common">Garden lettuce</name>
    <dbReference type="NCBI Taxonomy" id="4236"/>
    <lineage>
        <taxon>Eukaryota</taxon>
        <taxon>Viridiplantae</taxon>
        <taxon>Streptophyta</taxon>
        <taxon>Embryophyta</taxon>
        <taxon>Tracheophyta</taxon>
        <taxon>Spermatophyta</taxon>
        <taxon>Magnoliopsida</taxon>
        <taxon>eudicotyledons</taxon>
        <taxon>Gunneridae</taxon>
        <taxon>Pentapetalae</taxon>
        <taxon>asterids</taxon>
        <taxon>campanulids</taxon>
        <taxon>Asterales</taxon>
        <taxon>Asteraceae</taxon>
        <taxon>Cichorioideae</taxon>
        <taxon>Cichorieae</taxon>
        <taxon>Lactucinae</taxon>
        <taxon>Lactuca</taxon>
    </lineage>
</organism>
<keyword evidence="3" id="KW-1185">Reference proteome</keyword>
<feature type="region of interest" description="Disordered" evidence="1">
    <location>
        <begin position="170"/>
        <end position="207"/>
    </location>
</feature>
<sequence length="207" mass="23451">MISRKGDDDQIHFVQTTLVLEFGLFKRKSRETIDQVSERYNHMFSRMIKYDLERSLVEKKVTFLQVLHPDSNVIISNVKIHEQFKSYKLSQVVGILKSHEDEVIEGVKSNIGVGPLALVARRKNSKEKVVVDNFDSDARDDEFTSEEKAFMVCNPNKFFKKKISKFRGSGNAMTGGGGIGYKGGNSYGEKNKSEGVKNYQEDKEKGG</sequence>
<dbReference type="AlphaFoldDB" id="A0A9R1X2P1"/>
<protein>
    <submittedName>
        <fullName evidence="2">Uncharacterized protein</fullName>
    </submittedName>
</protein>
<dbReference type="EMBL" id="NBSK02000007">
    <property type="protein sequence ID" value="KAJ0198385.1"/>
    <property type="molecule type" value="Genomic_DNA"/>
</dbReference>
<name>A0A9R1X2P1_LACSA</name>
<feature type="compositionally biased region" description="Basic and acidic residues" evidence="1">
    <location>
        <begin position="189"/>
        <end position="207"/>
    </location>
</feature>
<proteinExistence type="predicted"/>
<comment type="caution">
    <text evidence="2">The sequence shown here is derived from an EMBL/GenBank/DDBJ whole genome shotgun (WGS) entry which is preliminary data.</text>
</comment>
<evidence type="ECO:0000313" key="3">
    <source>
        <dbReference type="Proteomes" id="UP000235145"/>
    </source>
</evidence>
<reference evidence="2 3" key="1">
    <citation type="journal article" date="2017" name="Nat. Commun.">
        <title>Genome assembly with in vitro proximity ligation data and whole-genome triplication in lettuce.</title>
        <authorList>
            <person name="Reyes-Chin-Wo S."/>
            <person name="Wang Z."/>
            <person name="Yang X."/>
            <person name="Kozik A."/>
            <person name="Arikit S."/>
            <person name="Song C."/>
            <person name="Xia L."/>
            <person name="Froenicke L."/>
            <person name="Lavelle D.O."/>
            <person name="Truco M.J."/>
            <person name="Xia R."/>
            <person name="Zhu S."/>
            <person name="Xu C."/>
            <person name="Xu H."/>
            <person name="Xu X."/>
            <person name="Cox K."/>
            <person name="Korf I."/>
            <person name="Meyers B.C."/>
            <person name="Michelmore R.W."/>
        </authorList>
    </citation>
    <scope>NUCLEOTIDE SEQUENCE [LARGE SCALE GENOMIC DNA]</scope>
    <source>
        <strain evidence="3">cv. Salinas</strain>
        <tissue evidence="2">Seedlings</tissue>
    </source>
</reference>
<gene>
    <name evidence="2" type="ORF">LSAT_V11C700358740</name>
</gene>